<dbReference type="InterPro" id="IPR030489">
    <property type="entry name" value="TR_Rrf2-type_CS"/>
</dbReference>
<proteinExistence type="predicted"/>
<keyword evidence="2" id="KW-1185">Reference proteome</keyword>
<protein>
    <submittedName>
        <fullName evidence="1">Rrf2 family transcriptional regulator</fullName>
    </submittedName>
</protein>
<dbReference type="Proteomes" id="UP000424673">
    <property type="component" value="Chromosome"/>
</dbReference>
<dbReference type="RefSeq" id="WP_018408093.1">
    <property type="nucleotide sequence ID" value="NZ_CP044328.1"/>
</dbReference>
<dbReference type="InterPro" id="IPR000944">
    <property type="entry name" value="Tscrpt_reg_Rrf2"/>
</dbReference>
<dbReference type="PROSITE" id="PS01332">
    <property type="entry name" value="HTH_RRF2_1"/>
    <property type="match status" value="1"/>
</dbReference>
<dbReference type="NCBIfam" id="TIGR00738">
    <property type="entry name" value="rrf2_super"/>
    <property type="match status" value="1"/>
</dbReference>
<evidence type="ECO:0000313" key="2">
    <source>
        <dbReference type="Proteomes" id="UP000424673"/>
    </source>
</evidence>
<reference evidence="2" key="1">
    <citation type="submission" date="2019-09" db="EMBL/GenBank/DDBJ databases">
        <title>Isolation and complete genome sequencing of Methylocystis species.</title>
        <authorList>
            <person name="Rumah B.L."/>
            <person name="Stead C.E."/>
            <person name="Stevens B.C."/>
            <person name="Minton N.P."/>
            <person name="Grosse-Honebrink A."/>
            <person name="Zhang Y."/>
        </authorList>
    </citation>
    <scope>NUCLEOTIDE SEQUENCE [LARGE SCALE GENOMIC DNA]</scope>
    <source>
        <strain evidence="2">BRCS1</strain>
    </source>
</reference>
<name>A0ABX6ED43_9HYPH</name>
<dbReference type="InterPro" id="IPR036388">
    <property type="entry name" value="WH-like_DNA-bd_sf"/>
</dbReference>
<dbReference type="EMBL" id="CP044328">
    <property type="protein sequence ID" value="QGM92816.1"/>
    <property type="molecule type" value="Genomic_DNA"/>
</dbReference>
<dbReference type="Pfam" id="PF02082">
    <property type="entry name" value="Rrf2"/>
    <property type="match status" value="1"/>
</dbReference>
<sequence length="148" mass="15996">MKLLPRTARFALMATLDVALHARGRPVSSKQLAARHDLPPRRLETVLQALVRAGILKSVRGPAGGYALARERRRLSVGEIVRVALRAEEEEAPDVAPPLLSAVLEPIIAEAEESALRQLDDVTLDDLHARAVALGFGERPDASGAFEI</sequence>
<dbReference type="InterPro" id="IPR036390">
    <property type="entry name" value="WH_DNA-bd_sf"/>
</dbReference>
<dbReference type="PROSITE" id="PS51197">
    <property type="entry name" value="HTH_RRF2_2"/>
    <property type="match status" value="1"/>
</dbReference>
<evidence type="ECO:0000313" key="1">
    <source>
        <dbReference type="EMBL" id="QGM92816.1"/>
    </source>
</evidence>
<reference evidence="1 2" key="2">
    <citation type="journal article" date="2021" name="AMB Express">
        <title>Isolation and characterisation of Methylocystis spp. for poly-3-hydroxybutyrate production using waste methane feedstocks.</title>
        <authorList>
            <person name="Rumah B.L."/>
            <person name="Stead C.E."/>
            <person name="Claxton Stevens B.H."/>
            <person name="Minton N.P."/>
            <person name="Grosse-Honebrink A."/>
            <person name="Zhang Y."/>
        </authorList>
    </citation>
    <scope>NUCLEOTIDE SEQUENCE [LARGE SCALE GENOMIC DNA]</scope>
    <source>
        <strain evidence="1 2">BRCS1</strain>
    </source>
</reference>
<dbReference type="Gene3D" id="1.10.10.10">
    <property type="entry name" value="Winged helix-like DNA-binding domain superfamily/Winged helix DNA-binding domain"/>
    <property type="match status" value="1"/>
</dbReference>
<dbReference type="PANTHER" id="PTHR33221">
    <property type="entry name" value="WINGED HELIX-TURN-HELIX TRANSCRIPTIONAL REGULATOR, RRF2 FAMILY"/>
    <property type="match status" value="1"/>
</dbReference>
<accession>A0ABX6ED43</accession>
<gene>
    <name evidence="1" type="ORF">F7D13_01610</name>
</gene>
<dbReference type="SUPFAM" id="SSF46785">
    <property type="entry name" value="Winged helix' DNA-binding domain"/>
    <property type="match status" value="1"/>
</dbReference>
<dbReference type="PANTHER" id="PTHR33221:SF15">
    <property type="entry name" value="HTH-TYPE TRANSCRIPTIONAL REGULATOR YWGB-RELATED"/>
    <property type="match status" value="1"/>
</dbReference>
<organism evidence="1 2">
    <name type="scientific">Methylocystis rosea</name>
    <dbReference type="NCBI Taxonomy" id="173366"/>
    <lineage>
        <taxon>Bacteria</taxon>
        <taxon>Pseudomonadati</taxon>
        <taxon>Pseudomonadota</taxon>
        <taxon>Alphaproteobacteria</taxon>
        <taxon>Hyphomicrobiales</taxon>
        <taxon>Methylocystaceae</taxon>
        <taxon>Methylocystis</taxon>
    </lineage>
</organism>